<sequence length="864" mass="95464">MSTPQQAKKASFHLGRWILGVSTLMMLSVAISFSYRENIIIQVSNHFANNHGIKVEQLTGLVMTFDLKQPWFIESITLANVDLSIDYLQFQRATQVQATDGELNTTALIMPVLPDWVPDLHITNITVRGDNLPDFAEDKIQSWSSLQLNTLDVKNIVFRYNDAAPEFGFSVWQQDQQLLTAQFHYTTDQLSDKTDPLNGKSKEGDSHKQLHALLLTDLAKTKPIMNLLLPEFTGLLSGFIKLELAFNPENIDRIAVSVWLNDGELKKAQQALITNANLTLTTELTLADNTWLADTVDLTLGSMEPITVSADNCALFGSFIDMTSSVCQPFLQTESSHKTKSFLQSKLTPVTITPKLPLGLQLSIQERDINNWQITAQQLATAISMSDNKLALQVDKLLLTPQFLQTAWAMTVDGNSRYINVVDGLAPMPIQVAAQGYAKIDLTSKVLPIELFVKRAKITAQQFEYTDMSSDNITVELLAPTSVNIKDNKLLPFTSAFATNSYNNQYQQAYKISRLTAQHKVDFNSKALTLNSDWQLDDTALKSKNTLSLLGLAPTKATGSWLVPAQSIPAFVTHANPLPKGLDISPLVTNRLNYTLNLNEKRPYLTATVKGELTADSVNFKDILASELQTNWRCNMDSKDADIATSLMARCTIGGNVATINIGPVVDNIAVSGLVSLVGGQVQVAVDNASAEIFSGQVSVLPLLITDFDHIVGQIQVRNLSLPEAVELYQVPGVNVTGLLKADLPFVLQGSAVSITDGVIEGQAQGGIIQIKDNVTIDQLKLTQPQLRYALELLENLHYDHLHSDVDFKPSGETKLLISIKGRNPSVERPIEFNYSHEENILQLFRSLRINDSMYDALDKMNNP</sequence>
<feature type="transmembrane region" description="Helical" evidence="1">
    <location>
        <begin position="12"/>
        <end position="35"/>
    </location>
</feature>
<dbReference type="OrthoDB" id="5596796at2"/>
<keyword evidence="1" id="KW-0812">Transmembrane</keyword>
<dbReference type="Pfam" id="PF11739">
    <property type="entry name" value="YdbH-like"/>
    <property type="match status" value="1"/>
</dbReference>
<accession>A0A5J6WKN8</accession>
<keyword evidence="1" id="KW-1133">Transmembrane helix</keyword>
<dbReference type="RefSeq" id="WP_019441054.1">
    <property type="nucleotide sequence ID" value="NZ_ALOE01000013.1"/>
</dbReference>
<name>A0A5J6WKN8_MORMI</name>
<reference evidence="2 3" key="1">
    <citation type="submission" date="2019-09" db="EMBL/GenBank/DDBJ databases">
        <title>Hybrid Assembly of the complete Genome of the Deep-Sea Bacterium Moritella marina from long Nanopore and Illumina reads.</title>
        <authorList>
            <person name="Magin S."/>
            <person name="Georgoulis A."/>
            <person name="Papadimitriou K."/>
            <person name="Iliakis G."/>
            <person name="Vorgias C.E."/>
        </authorList>
    </citation>
    <scope>NUCLEOTIDE SEQUENCE [LARGE SCALE GENOMIC DNA]</scope>
    <source>
        <strain evidence="2 3">MP-1</strain>
    </source>
</reference>
<gene>
    <name evidence="2" type="ORF">FR932_08285</name>
</gene>
<dbReference type="KEGG" id="mmaa:FR932_08285"/>
<organism evidence="2 3">
    <name type="scientific">Moritella marina ATCC 15381</name>
    <dbReference type="NCBI Taxonomy" id="1202962"/>
    <lineage>
        <taxon>Bacteria</taxon>
        <taxon>Pseudomonadati</taxon>
        <taxon>Pseudomonadota</taxon>
        <taxon>Gammaproteobacteria</taxon>
        <taxon>Alteromonadales</taxon>
        <taxon>Moritellaceae</taxon>
        <taxon>Moritella</taxon>
    </lineage>
</organism>
<evidence type="ECO:0000313" key="3">
    <source>
        <dbReference type="Proteomes" id="UP000327424"/>
    </source>
</evidence>
<dbReference type="EMBL" id="CP044399">
    <property type="protein sequence ID" value="QFI37848.1"/>
    <property type="molecule type" value="Genomic_DNA"/>
</dbReference>
<proteinExistence type="predicted"/>
<dbReference type="AlphaFoldDB" id="A0A5J6WKN8"/>
<dbReference type="InterPro" id="IPR021730">
    <property type="entry name" value="YdbH"/>
</dbReference>
<protein>
    <submittedName>
        <fullName evidence="2">Uncharacterized protein</fullName>
    </submittedName>
</protein>
<evidence type="ECO:0000256" key="1">
    <source>
        <dbReference type="SAM" id="Phobius"/>
    </source>
</evidence>
<keyword evidence="1" id="KW-0472">Membrane</keyword>
<keyword evidence="3" id="KW-1185">Reference proteome</keyword>
<evidence type="ECO:0000313" key="2">
    <source>
        <dbReference type="EMBL" id="QFI37848.1"/>
    </source>
</evidence>
<dbReference type="Proteomes" id="UP000327424">
    <property type="component" value="Chromosome"/>
</dbReference>